<dbReference type="STRING" id="312017.Q23DZ2"/>
<proteinExistence type="predicted"/>
<protein>
    <submittedName>
        <fullName evidence="4">Ankyrin domain protein</fullName>
    </submittedName>
</protein>
<dbReference type="PROSITE" id="PS50088">
    <property type="entry name" value="ANK_REPEAT"/>
    <property type="match status" value="2"/>
</dbReference>
<evidence type="ECO:0000256" key="3">
    <source>
        <dbReference type="PROSITE-ProRule" id="PRU00023"/>
    </source>
</evidence>
<evidence type="ECO:0000313" key="4">
    <source>
        <dbReference type="EMBL" id="EAR94795.2"/>
    </source>
</evidence>
<dbReference type="OrthoDB" id="283141at2759"/>
<dbReference type="eggNOG" id="KOG0507">
    <property type="taxonomic scope" value="Eukaryota"/>
</dbReference>
<gene>
    <name evidence="4" type="ORF">TTHERM_00675680</name>
</gene>
<dbReference type="InterPro" id="IPR036770">
    <property type="entry name" value="Ankyrin_rpt-contain_sf"/>
</dbReference>
<dbReference type="EMBL" id="GG662711">
    <property type="protein sequence ID" value="EAR94795.2"/>
    <property type="molecule type" value="Genomic_DNA"/>
</dbReference>
<keyword evidence="2 3" id="KW-0040">ANK repeat</keyword>
<dbReference type="KEGG" id="tet:TTHERM_00675680"/>
<dbReference type="SMART" id="SM00248">
    <property type="entry name" value="ANK"/>
    <property type="match status" value="3"/>
</dbReference>
<accession>Q23DZ2</accession>
<dbReference type="GeneID" id="7826432"/>
<dbReference type="Gene3D" id="1.25.40.20">
    <property type="entry name" value="Ankyrin repeat-containing domain"/>
    <property type="match status" value="1"/>
</dbReference>
<evidence type="ECO:0000313" key="5">
    <source>
        <dbReference type="Proteomes" id="UP000009168"/>
    </source>
</evidence>
<organism evidence="4 5">
    <name type="scientific">Tetrahymena thermophila (strain SB210)</name>
    <dbReference type="NCBI Taxonomy" id="312017"/>
    <lineage>
        <taxon>Eukaryota</taxon>
        <taxon>Sar</taxon>
        <taxon>Alveolata</taxon>
        <taxon>Ciliophora</taxon>
        <taxon>Intramacronucleata</taxon>
        <taxon>Oligohymenophorea</taxon>
        <taxon>Hymenostomatida</taxon>
        <taxon>Tetrahymenina</taxon>
        <taxon>Tetrahymenidae</taxon>
        <taxon>Tetrahymena</taxon>
    </lineage>
</organism>
<evidence type="ECO:0000256" key="2">
    <source>
        <dbReference type="ARBA" id="ARBA00023043"/>
    </source>
</evidence>
<evidence type="ECO:0000256" key="1">
    <source>
        <dbReference type="ARBA" id="ARBA00022737"/>
    </source>
</evidence>
<feature type="repeat" description="ANK" evidence="3">
    <location>
        <begin position="117"/>
        <end position="149"/>
    </location>
</feature>
<sequence>MDPQQLKNVNKTIWEHLSKAETTEQNVAKLINQLYQNFPNYDINNYVNPYLKLSLLHINSQFGRSNIVQGLFQQKPQVDIKDINDRTPLHYAAMSGNVDTIKVLIQNGANINAVTLGNETPLMKAAQFNQQKAVSFLLQHNANTNIKNSLNQTVSDILRISHPNLYQKMKQEFPNLIH</sequence>
<dbReference type="PANTHER" id="PTHR24171">
    <property type="entry name" value="ANKYRIN REPEAT DOMAIN-CONTAINING PROTEIN 39-RELATED"/>
    <property type="match status" value="1"/>
</dbReference>
<name>Q23DZ2_TETTS</name>
<dbReference type="AlphaFoldDB" id="Q23DZ2"/>
<dbReference type="InterPro" id="IPR002110">
    <property type="entry name" value="Ankyrin_rpt"/>
</dbReference>
<keyword evidence="5" id="KW-1185">Reference proteome</keyword>
<dbReference type="PANTHER" id="PTHR24171:SF10">
    <property type="entry name" value="ANKYRIN REPEAT DOMAIN-CONTAINING PROTEIN 29-LIKE"/>
    <property type="match status" value="1"/>
</dbReference>
<dbReference type="Proteomes" id="UP000009168">
    <property type="component" value="Unassembled WGS sequence"/>
</dbReference>
<feature type="repeat" description="ANK" evidence="3">
    <location>
        <begin position="84"/>
        <end position="116"/>
    </location>
</feature>
<dbReference type="InParanoid" id="Q23DZ2"/>
<dbReference type="SUPFAM" id="SSF48403">
    <property type="entry name" value="Ankyrin repeat"/>
    <property type="match status" value="1"/>
</dbReference>
<dbReference type="OMA" id="NFPNYDI"/>
<reference evidence="5" key="1">
    <citation type="journal article" date="2006" name="PLoS Biol.">
        <title>Macronuclear genome sequence of the ciliate Tetrahymena thermophila, a model eukaryote.</title>
        <authorList>
            <person name="Eisen J.A."/>
            <person name="Coyne R.S."/>
            <person name="Wu M."/>
            <person name="Wu D."/>
            <person name="Thiagarajan M."/>
            <person name="Wortman J.R."/>
            <person name="Badger J.H."/>
            <person name="Ren Q."/>
            <person name="Amedeo P."/>
            <person name="Jones K.M."/>
            <person name="Tallon L.J."/>
            <person name="Delcher A.L."/>
            <person name="Salzberg S.L."/>
            <person name="Silva J.C."/>
            <person name="Haas B.J."/>
            <person name="Majoros W.H."/>
            <person name="Farzad M."/>
            <person name="Carlton J.M."/>
            <person name="Smith R.K. Jr."/>
            <person name="Garg J."/>
            <person name="Pearlman R.E."/>
            <person name="Karrer K.M."/>
            <person name="Sun L."/>
            <person name="Manning G."/>
            <person name="Elde N.C."/>
            <person name="Turkewitz A.P."/>
            <person name="Asai D.J."/>
            <person name="Wilkes D.E."/>
            <person name="Wang Y."/>
            <person name="Cai H."/>
            <person name="Collins K."/>
            <person name="Stewart B.A."/>
            <person name="Lee S.R."/>
            <person name="Wilamowska K."/>
            <person name="Weinberg Z."/>
            <person name="Ruzzo W.L."/>
            <person name="Wloga D."/>
            <person name="Gaertig J."/>
            <person name="Frankel J."/>
            <person name="Tsao C.-C."/>
            <person name="Gorovsky M.A."/>
            <person name="Keeling P.J."/>
            <person name="Waller R.F."/>
            <person name="Patron N.J."/>
            <person name="Cherry J.M."/>
            <person name="Stover N.A."/>
            <person name="Krieger C.J."/>
            <person name="del Toro C."/>
            <person name="Ryder H.F."/>
            <person name="Williamson S.C."/>
            <person name="Barbeau R.A."/>
            <person name="Hamilton E.P."/>
            <person name="Orias E."/>
        </authorList>
    </citation>
    <scope>NUCLEOTIDE SEQUENCE [LARGE SCALE GENOMIC DNA]</scope>
    <source>
        <strain evidence="5">SB210</strain>
    </source>
</reference>
<keyword evidence="1" id="KW-0677">Repeat</keyword>
<dbReference type="RefSeq" id="XP_001015040.2">
    <property type="nucleotide sequence ID" value="XM_001015040.3"/>
</dbReference>
<dbReference type="PROSITE" id="PS50297">
    <property type="entry name" value="ANK_REP_REGION"/>
    <property type="match status" value="2"/>
</dbReference>
<dbReference type="PRINTS" id="PR01415">
    <property type="entry name" value="ANKYRIN"/>
</dbReference>
<dbReference type="Pfam" id="PF12796">
    <property type="entry name" value="Ank_2"/>
    <property type="match status" value="1"/>
</dbReference>
<dbReference type="HOGENOM" id="CLU_1392583_0_0_1"/>